<feature type="transmembrane region" description="Helical" evidence="2">
    <location>
        <begin position="20"/>
        <end position="39"/>
    </location>
</feature>
<dbReference type="KEGG" id="lyj:FKV23_16975"/>
<organism evidence="3 4">
    <name type="scientific">Marilutibacter alkalisoli</name>
    <dbReference type="NCBI Taxonomy" id="2591633"/>
    <lineage>
        <taxon>Bacteria</taxon>
        <taxon>Pseudomonadati</taxon>
        <taxon>Pseudomonadota</taxon>
        <taxon>Gammaproteobacteria</taxon>
        <taxon>Lysobacterales</taxon>
        <taxon>Lysobacteraceae</taxon>
        <taxon>Marilutibacter</taxon>
    </lineage>
</organism>
<gene>
    <name evidence="3" type="ORF">FKV23_16975</name>
</gene>
<name>A0A514BX81_9GAMM</name>
<keyword evidence="2" id="KW-0812">Transmembrane</keyword>
<keyword evidence="4" id="KW-1185">Reference proteome</keyword>
<dbReference type="AlphaFoldDB" id="A0A514BX81"/>
<dbReference type="EMBL" id="CP041242">
    <property type="protein sequence ID" value="QDH71599.1"/>
    <property type="molecule type" value="Genomic_DNA"/>
</dbReference>
<feature type="compositionally biased region" description="Low complexity" evidence="1">
    <location>
        <begin position="64"/>
        <end position="73"/>
    </location>
</feature>
<evidence type="ECO:0000256" key="2">
    <source>
        <dbReference type="SAM" id="Phobius"/>
    </source>
</evidence>
<dbReference type="Proteomes" id="UP000317199">
    <property type="component" value="Chromosome"/>
</dbReference>
<proteinExistence type="predicted"/>
<dbReference type="RefSeq" id="WP_141624930.1">
    <property type="nucleotide sequence ID" value="NZ_CP041242.1"/>
</dbReference>
<feature type="region of interest" description="Disordered" evidence="1">
    <location>
        <begin position="57"/>
        <end position="91"/>
    </location>
</feature>
<evidence type="ECO:0000256" key="1">
    <source>
        <dbReference type="SAM" id="MobiDB-lite"/>
    </source>
</evidence>
<keyword evidence="2" id="KW-1133">Transmembrane helix</keyword>
<protein>
    <submittedName>
        <fullName evidence="3">Pilus assembly protein</fullName>
    </submittedName>
</protein>
<evidence type="ECO:0000313" key="3">
    <source>
        <dbReference type="EMBL" id="QDH71599.1"/>
    </source>
</evidence>
<keyword evidence="2" id="KW-0472">Membrane</keyword>
<evidence type="ECO:0000313" key="4">
    <source>
        <dbReference type="Proteomes" id="UP000317199"/>
    </source>
</evidence>
<sequence length="91" mass="9783">MELKQRRFGTRQRGQGMTEYIIIVALIAIAAITVVSFFGGTVRNQVAGMAQELSGTSASSSIGQAKQNAQKAANDAKQERNMGSYENQVSD</sequence>
<accession>A0A514BX81</accession>
<reference evidence="3 4" key="1">
    <citation type="submission" date="2019-06" db="EMBL/GenBank/DDBJ databases">
        <title>Lysobacter alkalisoli sp. nov. isolated from saline-alkali soil.</title>
        <authorList>
            <person name="Sun J.-Q."/>
            <person name="Xu L."/>
        </authorList>
    </citation>
    <scope>NUCLEOTIDE SEQUENCE [LARGE SCALE GENOMIC DNA]</scope>
    <source>
        <strain evidence="3 4">SJ-36</strain>
    </source>
</reference>